<dbReference type="AlphaFoldDB" id="A0A6L9Q670"/>
<proteinExistence type="predicted"/>
<evidence type="ECO:0000313" key="1">
    <source>
        <dbReference type="EMBL" id="NEA20949.1"/>
    </source>
</evidence>
<comment type="caution">
    <text evidence="1">The sequence shown here is derived from an EMBL/GenBank/DDBJ whole genome shotgun (WGS) entry which is preliminary data.</text>
</comment>
<name>A0A6L9Q670_9ACTN</name>
<dbReference type="RefSeq" id="WP_163052511.1">
    <property type="nucleotide sequence ID" value="NZ_JAAGLI010000003.1"/>
</dbReference>
<dbReference type="Pfam" id="PF10049">
    <property type="entry name" value="DUF2283"/>
    <property type="match status" value="1"/>
</dbReference>
<evidence type="ECO:0000313" key="2">
    <source>
        <dbReference type="Proteomes" id="UP000475532"/>
    </source>
</evidence>
<dbReference type="Proteomes" id="UP000475532">
    <property type="component" value="Unassembled WGS sequence"/>
</dbReference>
<organism evidence="1 2">
    <name type="scientific">Actinomadura bangladeshensis</name>
    <dbReference type="NCBI Taxonomy" id="453573"/>
    <lineage>
        <taxon>Bacteria</taxon>
        <taxon>Bacillati</taxon>
        <taxon>Actinomycetota</taxon>
        <taxon>Actinomycetes</taxon>
        <taxon>Streptosporangiales</taxon>
        <taxon>Thermomonosporaceae</taxon>
        <taxon>Actinomadura</taxon>
    </lineage>
</organism>
<accession>A0A6L9Q670</accession>
<reference evidence="1 2" key="1">
    <citation type="submission" date="2020-01" db="EMBL/GenBank/DDBJ databases">
        <title>Insect and environment-associated Actinomycetes.</title>
        <authorList>
            <person name="Currrie C."/>
            <person name="Chevrette M."/>
            <person name="Carlson C."/>
            <person name="Stubbendieck R."/>
            <person name="Wendt-Pienkowski E."/>
        </authorList>
    </citation>
    <scope>NUCLEOTIDE SEQUENCE [LARGE SCALE GENOMIC DNA]</scope>
    <source>
        <strain evidence="1 2">SID10258</strain>
    </source>
</reference>
<protein>
    <submittedName>
        <fullName evidence="1">DUF2283 domain-containing protein</fullName>
    </submittedName>
</protein>
<dbReference type="InterPro" id="IPR019270">
    <property type="entry name" value="DUF2283"/>
</dbReference>
<gene>
    <name evidence="1" type="ORF">G3I70_00330</name>
</gene>
<sequence length="72" mass="8078">MDKSIERAAKVRISTEVDALYIQLADEIAPGESVKNESFRLKTRDSEIVLDFSADKRLLGIEILGVEDLLKD</sequence>
<dbReference type="EMBL" id="JAAGLI010000003">
    <property type="protein sequence ID" value="NEA20949.1"/>
    <property type="molecule type" value="Genomic_DNA"/>
</dbReference>